<name>A0A0J1LC01_NIACI</name>
<dbReference type="Proteomes" id="UP000036045">
    <property type="component" value="Unassembled WGS sequence"/>
</dbReference>
<keyword evidence="6 7" id="KW-0472">Membrane</keyword>
<evidence type="ECO:0000256" key="5">
    <source>
        <dbReference type="ARBA" id="ARBA00022989"/>
    </source>
</evidence>
<dbReference type="Gene3D" id="1.10.3720.10">
    <property type="entry name" value="MetI-like"/>
    <property type="match status" value="1"/>
</dbReference>
<feature type="transmembrane region" description="Helical" evidence="7">
    <location>
        <begin position="91"/>
        <end position="115"/>
    </location>
</feature>
<dbReference type="RefSeq" id="WP_047941866.1">
    <property type="nucleotide sequence ID" value="NZ_JABRVN010000216.1"/>
</dbReference>
<dbReference type="PATRIC" id="fig|1397.4.peg.5320"/>
<dbReference type="GO" id="GO:0055085">
    <property type="term" value="P:transmembrane transport"/>
    <property type="evidence" value="ECO:0007669"/>
    <property type="project" value="InterPro"/>
</dbReference>
<keyword evidence="3" id="KW-1003">Cell membrane</keyword>
<dbReference type="GO" id="GO:0005886">
    <property type="term" value="C:plasma membrane"/>
    <property type="evidence" value="ECO:0007669"/>
    <property type="project" value="UniProtKB-SubCell"/>
</dbReference>
<feature type="transmembrane region" description="Helical" evidence="7">
    <location>
        <begin position="28"/>
        <end position="53"/>
    </location>
</feature>
<keyword evidence="4 7" id="KW-0812">Transmembrane</keyword>
<reference evidence="8 9" key="1">
    <citation type="submission" date="2015-05" db="EMBL/GenBank/DDBJ databases">
        <title>Whole genome sequence and identification of bacterial endophytes from Costus igneus.</title>
        <authorList>
            <person name="Lee Y.P."/>
            <person name="Gan H.M."/>
            <person name="Eng W."/>
            <person name="Wheatley M.S."/>
            <person name="Caraballo A."/>
            <person name="Polter S."/>
            <person name="Savka M.A."/>
            <person name="Hudson A.O."/>
        </authorList>
    </citation>
    <scope>NUCLEOTIDE SEQUENCE [LARGE SCALE GENOMIC DNA]</scope>
    <source>
        <strain evidence="8 9">RIT379</strain>
    </source>
</reference>
<accession>A0A0J1LC01</accession>
<evidence type="ECO:0000256" key="4">
    <source>
        <dbReference type="ARBA" id="ARBA00022692"/>
    </source>
</evidence>
<dbReference type="SUPFAM" id="SSF161098">
    <property type="entry name" value="MetI-like"/>
    <property type="match status" value="1"/>
</dbReference>
<feature type="transmembrane region" description="Helical" evidence="7">
    <location>
        <begin position="262"/>
        <end position="283"/>
    </location>
</feature>
<proteinExistence type="inferred from homology"/>
<dbReference type="EMBL" id="LDPH01000008">
    <property type="protein sequence ID" value="KLV26450.1"/>
    <property type="molecule type" value="Genomic_DNA"/>
</dbReference>
<dbReference type="Pfam" id="PF00528">
    <property type="entry name" value="BPD_transp_1"/>
    <property type="match status" value="1"/>
</dbReference>
<evidence type="ECO:0000256" key="7">
    <source>
        <dbReference type="RuleBase" id="RU363032"/>
    </source>
</evidence>
<keyword evidence="2 7" id="KW-0813">Transport</keyword>
<feature type="transmembrane region" description="Helical" evidence="7">
    <location>
        <begin position="163"/>
        <end position="183"/>
    </location>
</feature>
<dbReference type="InterPro" id="IPR035906">
    <property type="entry name" value="MetI-like_sf"/>
</dbReference>
<dbReference type="PANTHER" id="PTHR43744:SF8">
    <property type="entry name" value="SN-GLYCEROL-3-PHOSPHATE TRANSPORT SYSTEM PERMEASE PROTEIN UGPE"/>
    <property type="match status" value="1"/>
</dbReference>
<keyword evidence="9" id="KW-1185">Reference proteome</keyword>
<evidence type="ECO:0000313" key="8">
    <source>
        <dbReference type="EMBL" id="KLV26450.1"/>
    </source>
</evidence>
<sequence>MSEVILKKQNKTELSTSPKTKGSLGSKIGYGILYLVLGVIAIFQIYPLVWLFFFSLKTNQEVFGLSPFALPKDPQWGNYVKVWTQGNISLYFFNSVWITVVAVVLTVILASFVTFAITRMHWKLSKLVLGLFMVGIMIPLHSTLIPLFSFFNNLELIDNPISILLSYTAFNLPLTIMILLGFYQALPRELEEAAVMDGCSIHRIFFQITLPMTTPVMATVVIINMIYNWNEFVFVNTFISSDQWKTLTVGVNNFVGQYLTDWGAIGATLMISIIPILIAFILLSNKIVEGLAAGSVKG</sequence>
<evidence type="ECO:0000256" key="1">
    <source>
        <dbReference type="ARBA" id="ARBA00004651"/>
    </source>
</evidence>
<dbReference type="PROSITE" id="PS50928">
    <property type="entry name" value="ABC_TM1"/>
    <property type="match status" value="1"/>
</dbReference>
<evidence type="ECO:0000313" key="9">
    <source>
        <dbReference type="Proteomes" id="UP000036045"/>
    </source>
</evidence>
<organism evidence="8 9">
    <name type="scientific">Niallia circulans</name>
    <name type="common">Bacillus circulans</name>
    <dbReference type="NCBI Taxonomy" id="1397"/>
    <lineage>
        <taxon>Bacteria</taxon>
        <taxon>Bacillati</taxon>
        <taxon>Bacillota</taxon>
        <taxon>Bacilli</taxon>
        <taxon>Bacillales</taxon>
        <taxon>Bacillaceae</taxon>
        <taxon>Niallia</taxon>
    </lineage>
</organism>
<evidence type="ECO:0000256" key="3">
    <source>
        <dbReference type="ARBA" id="ARBA00022475"/>
    </source>
</evidence>
<feature type="transmembrane region" description="Helical" evidence="7">
    <location>
        <begin position="204"/>
        <end position="227"/>
    </location>
</feature>
<gene>
    <name evidence="8" type="ORF">ABW02_10070</name>
</gene>
<dbReference type="InterPro" id="IPR000515">
    <property type="entry name" value="MetI-like"/>
</dbReference>
<comment type="caution">
    <text evidence="8">The sequence shown here is derived from an EMBL/GenBank/DDBJ whole genome shotgun (WGS) entry which is preliminary data.</text>
</comment>
<dbReference type="CDD" id="cd06261">
    <property type="entry name" value="TM_PBP2"/>
    <property type="match status" value="1"/>
</dbReference>
<comment type="subcellular location">
    <subcellularLocation>
        <location evidence="1 7">Cell membrane</location>
        <topology evidence="1 7">Multi-pass membrane protein</topology>
    </subcellularLocation>
</comment>
<protein>
    <submittedName>
        <fullName evidence="8">Sugar ABC transporter permease</fullName>
    </submittedName>
</protein>
<dbReference type="AlphaFoldDB" id="A0A0J1LC01"/>
<keyword evidence="5 7" id="KW-1133">Transmembrane helix</keyword>
<evidence type="ECO:0000256" key="2">
    <source>
        <dbReference type="ARBA" id="ARBA00022448"/>
    </source>
</evidence>
<feature type="transmembrane region" description="Helical" evidence="7">
    <location>
        <begin position="127"/>
        <end position="151"/>
    </location>
</feature>
<dbReference type="PANTHER" id="PTHR43744">
    <property type="entry name" value="ABC TRANSPORTER PERMEASE PROTEIN MG189-RELATED-RELATED"/>
    <property type="match status" value="1"/>
</dbReference>
<comment type="similarity">
    <text evidence="7">Belongs to the binding-protein-dependent transport system permease family.</text>
</comment>
<evidence type="ECO:0000256" key="6">
    <source>
        <dbReference type="ARBA" id="ARBA00023136"/>
    </source>
</evidence>